<dbReference type="PRINTS" id="PR00081">
    <property type="entry name" value="GDHRDH"/>
</dbReference>
<dbReference type="PRINTS" id="PR00080">
    <property type="entry name" value="SDRFAMILY"/>
</dbReference>
<dbReference type="PANTHER" id="PTHR44196">
    <property type="entry name" value="DEHYDROGENASE/REDUCTASE SDR FAMILY MEMBER 7B"/>
    <property type="match status" value="1"/>
</dbReference>
<gene>
    <name evidence="6" type="ORF">AKJ08_2582</name>
</gene>
<reference evidence="6 7" key="1">
    <citation type="submission" date="2015-08" db="EMBL/GenBank/DDBJ databases">
        <authorList>
            <person name="Babu N.S."/>
            <person name="Beckwith C.J."/>
            <person name="Beseler K.G."/>
            <person name="Brison A."/>
            <person name="Carone J.V."/>
            <person name="Caskin T.P."/>
            <person name="Diamond M."/>
            <person name="Durham M.E."/>
            <person name="Foxe J.M."/>
            <person name="Go M."/>
            <person name="Henderson B.A."/>
            <person name="Jones I.B."/>
            <person name="McGettigan J.A."/>
            <person name="Micheletti S.J."/>
            <person name="Nasrallah M.E."/>
            <person name="Ortiz D."/>
            <person name="Piller C.R."/>
            <person name="Privatt S.R."/>
            <person name="Schneider S.L."/>
            <person name="Sharp S."/>
            <person name="Smith T.C."/>
            <person name="Stanton J.D."/>
            <person name="Ullery H.E."/>
            <person name="Wilson R.J."/>
            <person name="Serrano M.G."/>
            <person name="Buck G."/>
            <person name="Lee V."/>
            <person name="Wang Y."/>
            <person name="Carvalho R."/>
            <person name="Voegtly L."/>
            <person name="Shi R."/>
            <person name="Duckworth R."/>
            <person name="Johnson A."/>
            <person name="Loviza R."/>
            <person name="Walstead R."/>
            <person name="Shah Z."/>
            <person name="Kiflezghi M."/>
            <person name="Wade K."/>
            <person name="Ball S.L."/>
            <person name="Bradley K.W."/>
            <person name="Asai D.J."/>
            <person name="Bowman C.A."/>
            <person name="Russell D.A."/>
            <person name="Pope W.H."/>
            <person name="Jacobs-Sera D."/>
            <person name="Hendrix R.W."/>
            <person name="Hatfull G.F."/>
        </authorList>
    </citation>
    <scope>NUCLEOTIDE SEQUENCE [LARGE SCALE GENOMIC DNA]</scope>
    <source>
        <strain evidence="6 7">DSM 27710</strain>
    </source>
</reference>
<dbReference type="SUPFAM" id="SSF51735">
    <property type="entry name" value="NAD(P)-binding Rossmann-fold domains"/>
    <property type="match status" value="1"/>
</dbReference>
<evidence type="ECO:0000256" key="4">
    <source>
        <dbReference type="SAM" id="MobiDB-lite"/>
    </source>
</evidence>
<feature type="region of interest" description="Disordered" evidence="4">
    <location>
        <begin position="1"/>
        <end position="36"/>
    </location>
</feature>
<organism evidence="6 7">
    <name type="scientific">Vulgatibacter incomptus</name>
    <dbReference type="NCBI Taxonomy" id="1391653"/>
    <lineage>
        <taxon>Bacteria</taxon>
        <taxon>Pseudomonadati</taxon>
        <taxon>Myxococcota</taxon>
        <taxon>Myxococcia</taxon>
        <taxon>Myxococcales</taxon>
        <taxon>Cystobacterineae</taxon>
        <taxon>Vulgatibacteraceae</taxon>
        <taxon>Vulgatibacter</taxon>
    </lineage>
</organism>
<dbReference type="KEGG" id="vin:AKJ08_2582"/>
<dbReference type="InterPro" id="IPR002347">
    <property type="entry name" value="SDR_fam"/>
</dbReference>
<sequence length="289" mass="30233">MNGGAEGGANERKSVSARSAAEGIGPASAGPISSHAPSRWRTALVTGASSGLGASLAKRLAAGGAEVALCARRAELLEELAAEIRSAGGKARIYPADLSDPVATQALVRRVDDELGGLDLVIANAGIGVTRWAGKLDWEAIAPTVDLDVSGAVATLTAVLPRMVERKRGHIVGISSLAGYRGMPRSAAYSASKAFLAVFLESLRVDLRGTGVTVTDVRPGFVRTPLIDANPYPMPFLLEVEDATERMIRGIEQGKAVVAFPWPLATIVRLSRLVPASLYDRVMGGLRTR</sequence>
<evidence type="ECO:0000256" key="3">
    <source>
        <dbReference type="RuleBase" id="RU000363"/>
    </source>
</evidence>
<name>A0A0K1PF98_9BACT</name>
<dbReference type="Proteomes" id="UP000055590">
    <property type="component" value="Chromosome"/>
</dbReference>
<evidence type="ECO:0000256" key="2">
    <source>
        <dbReference type="ARBA" id="ARBA00023002"/>
    </source>
</evidence>
<keyword evidence="2" id="KW-0560">Oxidoreductase</keyword>
<dbReference type="GO" id="GO:0016020">
    <property type="term" value="C:membrane"/>
    <property type="evidence" value="ECO:0007669"/>
    <property type="project" value="TreeGrafter"/>
</dbReference>
<comment type="similarity">
    <text evidence="1 3">Belongs to the short-chain dehydrogenases/reductases (SDR) family.</text>
</comment>
<dbReference type="InterPro" id="IPR057326">
    <property type="entry name" value="KR_dom"/>
</dbReference>
<dbReference type="Pfam" id="PF00106">
    <property type="entry name" value="adh_short"/>
    <property type="match status" value="1"/>
</dbReference>
<keyword evidence="7" id="KW-1185">Reference proteome</keyword>
<dbReference type="GO" id="GO:0016491">
    <property type="term" value="F:oxidoreductase activity"/>
    <property type="evidence" value="ECO:0007669"/>
    <property type="project" value="UniProtKB-KW"/>
</dbReference>
<dbReference type="InterPro" id="IPR036291">
    <property type="entry name" value="NAD(P)-bd_dom_sf"/>
</dbReference>
<protein>
    <submittedName>
        <fullName evidence="6">Oxidoreductase, short-chain dehydrogenase/reductase family</fullName>
    </submittedName>
</protein>
<accession>A0A0K1PF98</accession>
<dbReference type="InterPro" id="IPR020904">
    <property type="entry name" value="Sc_DH/Rdtase_CS"/>
</dbReference>
<dbReference type="SMART" id="SM00822">
    <property type="entry name" value="PKS_KR"/>
    <property type="match status" value="1"/>
</dbReference>
<dbReference type="AlphaFoldDB" id="A0A0K1PF98"/>
<dbReference type="EMBL" id="CP012332">
    <property type="protein sequence ID" value="AKU92195.1"/>
    <property type="molecule type" value="Genomic_DNA"/>
</dbReference>
<evidence type="ECO:0000313" key="6">
    <source>
        <dbReference type="EMBL" id="AKU92195.1"/>
    </source>
</evidence>
<proteinExistence type="inferred from homology"/>
<evidence type="ECO:0000313" key="7">
    <source>
        <dbReference type="Proteomes" id="UP000055590"/>
    </source>
</evidence>
<evidence type="ECO:0000259" key="5">
    <source>
        <dbReference type="SMART" id="SM00822"/>
    </source>
</evidence>
<evidence type="ECO:0000256" key="1">
    <source>
        <dbReference type="ARBA" id="ARBA00006484"/>
    </source>
</evidence>
<dbReference type="PROSITE" id="PS00061">
    <property type="entry name" value="ADH_SHORT"/>
    <property type="match status" value="1"/>
</dbReference>
<dbReference type="PANTHER" id="PTHR44196:SF1">
    <property type="entry name" value="DEHYDROGENASE_REDUCTASE SDR FAMILY MEMBER 7B"/>
    <property type="match status" value="1"/>
</dbReference>
<dbReference type="Gene3D" id="3.40.50.720">
    <property type="entry name" value="NAD(P)-binding Rossmann-like Domain"/>
    <property type="match status" value="1"/>
</dbReference>
<dbReference type="STRING" id="1391653.AKJ08_2582"/>
<feature type="domain" description="Ketoreductase" evidence="5">
    <location>
        <begin position="41"/>
        <end position="218"/>
    </location>
</feature>